<keyword evidence="10" id="KW-0325">Glycoprotein</keyword>
<evidence type="ECO:0000256" key="4">
    <source>
        <dbReference type="ARBA" id="ARBA00022475"/>
    </source>
</evidence>
<dbReference type="AlphaFoldDB" id="A0AAV6VS50"/>
<evidence type="ECO:0000256" key="10">
    <source>
        <dbReference type="ARBA" id="ARBA00023180"/>
    </source>
</evidence>
<keyword evidence="3" id="KW-0813">Transport</keyword>
<evidence type="ECO:0000256" key="5">
    <source>
        <dbReference type="ARBA" id="ARBA00022692"/>
    </source>
</evidence>
<evidence type="ECO:0000256" key="12">
    <source>
        <dbReference type="ARBA" id="ARBA00023303"/>
    </source>
</evidence>
<keyword evidence="5 13" id="KW-0812">Transmembrane</keyword>
<feature type="transmembrane region" description="Helical" evidence="13">
    <location>
        <begin position="122"/>
        <end position="140"/>
    </location>
</feature>
<evidence type="ECO:0000256" key="11">
    <source>
        <dbReference type="ARBA" id="ARBA00023286"/>
    </source>
</evidence>
<dbReference type="PANTHER" id="PTHR42643">
    <property type="entry name" value="IONOTROPIC RECEPTOR 20A-RELATED"/>
    <property type="match status" value="1"/>
</dbReference>
<accession>A0AAV6VS50</accession>
<keyword evidence="9" id="KW-0675">Receptor</keyword>
<dbReference type="GO" id="GO:0050906">
    <property type="term" value="P:detection of stimulus involved in sensory perception"/>
    <property type="evidence" value="ECO:0007669"/>
    <property type="project" value="UniProtKB-ARBA"/>
</dbReference>
<dbReference type="SMART" id="SM00918">
    <property type="entry name" value="Lig_chan-Glu_bd"/>
    <property type="match status" value="1"/>
</dbReference>
<organism evidence="15 16">
    <name type="scientific">Oedothorax gibbosus</name>
    <dbReference type="NCBI Taxonomy" id="931172"/>
    <lineage>
        <taxon>Eukaryota</taxon>
        <taxon>Metazoa</taxon>
        <taxon>Ecdysozoa</taxon>
        <taxon>Arthropoda</taxon>
        <taxon>Chelicerata</taxon>
        <taxon>Arachnida</taxon>
        <taxon>Araneae</taxon>
        <taxon>Araneomorphae</taxon>
        <taxon>Entelegynae</taxon>
        <taxon>Araneoidea</taxon>
        <taxon>Linyphiidae</taxon>
        <taxon>Erigoninae</taxon>
        <taxon>Oedothorax</taxon>
    </lineage>
</organism>
<dbReference type="Proteomes" id="UP000827092">
    <property type="component" value="Unassembled WGS sequence"/>
</dbReference>
<dbReference type="Gene3D" id="1.10.287.70">
    <property type="match status" value="1"/>
</dbReference>
<dbReference type="Pfam" id="PF10613">
    <property type="entry name" value="Lig_chan-Glu_bd"/>
    <property type="match status" value="1"/>
</dbReference>
<dbReference type="InterPro" id="IPR052192">
    <property type="entry name" value="Insect_Ionotropic_Sensory_Rcpt"/>
</dbReference>
<sequence>MPLRHTIELEIDDQKQVRFTGGVEALFVDMLSKGLKFKYQLFVPPDRQWGRLSESGNWTGMIGMVQHNVTDLAIGDLTITESRSKVVDFVPYAIEETTFATRLPKQIIRHTFYLDPFRWEVWLTWLVLVAILPFVFQKLMKKRVSVCRLMFTMIGNLFHQPISFSIVAARDRFVLGIWILFSLLLSSSYTALLLSSLTVPTHENGIRTLRALSAAVAGGRYKCMTNLGSANVEFLAESPSRHLRVLGKNIIQMKWFSKSRNEVAAPAEIEEFEAILGPKWFFLLEYGEAPFTNKYLFKEFVAVWNIGIAVNKGFCCKKALETYITRMVNIGIFEKLYNDKLFETRIKFMTNGPPKMKSQKVLSLEELFGAFKLWGAGCILASFIQFVIIVIQCFKRRVKRYKRTFLLHTVVAFTLHYASR</sequence>
<dbReference type="InterPro" id="IPR001320">
    <property type="entry name" value="Iontro_rcpt_C"/>
</dbReference>
<evidence type="ECO:0000313" key="15">
    <source>
        <dbReference type="EMBL" id="KAG8199707.1"/>
    </source>
</evidence>
<evidence type="ECO:0000256" key="3">
    <source>
        <dbReference type="ARBA" id="ARBA00022448"/>
    </source>
</evidence>
<gene>
    <name evidence="15" type="ORF">JTE90_022156</name>
</gene>
<evidence type="ECO:0000256" key="13">
    <source>
        <dbReference type="SAM" id="Phobius"/>
    </source>
</evidence>
<protein>
    <recommendedName>
        <fullName evidence="14">Ionotropic glutamate receptor L-glutamate and glycine-binding domain-containing protein</fullName>
    </recommendedName>
</protein>
<dbReference type="SUPFAM" id="SSF53850">
    <property type="entry name" value="Periplasmic binding protein-like II"/>
    <property type="match status" value="1"/>
</dbReference>
<comment type="caution">
    <text evidence="15">The sequence shown here is derived from an EMBL/GenBank/DDBJ whole genome shotgun (WGS) entry which is preliminary data.</text>
</comment>
<keyword evidence="6 13" id="KW-1133">Transmembrane helix</keyword>
<evidence type="ECO:0000256" key="2">
    <source>
        <dbReference type="ARBA" id="ARBA00008685"/>
    </source>
</evidence>
<proteinExistence type="inferred from homology"/>
<keyword evidence="7" id="KW-0406">Ion transport</keyword>
<keyword evidence="8 13" id="KW-0472">Membrane</keyword>
<reference evidence="15 16" key="1">
    <citation type="journal article" date="2022" name="Nat. Ecol. Evol.">
        <title>A masculinizing supergene underlies an exaggerated male reproductive morph in a spider.</title>
        <authorList>
            <person name="Hendrickx F."/>
            <person name="De Corte Z."/>
            <person name="Sonet G."/>
            <person name="Van Belleghem S.M."/>
            <person name="Kostlbacher S."/>
            <person name="Vangestel C."/>
        </authorList>
    </citation>
    <scope>NUCLEOTIDE SEQUENCE [LARGE SCALE GENOMIC DNA]</scope>
    <source>
        <strain evidence="15">W744_W776</strain>
    </source>
</reference>
<evidence type="ECO:0000256" key="7">
    <source>
        <dbReference type="ARBA" id="ARBA00023065"/>
    </source>
</evidence>
<dbReference type="PANTHER" id="PTHR42643:SF42">
    <property type="entry name" value="IONOTROPIC GLUTAMATE RECEPTOR L-GLUTAMATE AND GLYCINE-BINDING DOMAIN-CONTAINING PROTEIN"/>
    <property type="match status" value="1"/>
</dbReference>
<dbReference type="Gene3D" id="3.40.190.10">
    <property type="entry name" value="Periplasmic binding protein-like II"/>
    <property type="match status" value="1"/>
</dbReference>
<evidence type="ECO:0000313" key="16">
    <source>
        <dbReference type="Proteomes" id="UP000827092"/>
    </source>
</evidence>
<evidence type="ECO:0000256" key="1">
    <source>
        <dbReference type="ARBA" id="ARBA00004651"/>
    </source>
</evidence>
<comment type="subcellular location">
    <subcellularLocation>
        <location evidence="1">Cell membrane</location>
        <topology evidence="1">Multi-pass membrane protein</topology>
    </subcellularLocation>
</comment>
<evidence type="ECO:0000256" key="6">
    <source>
        <dbReference type="ARBA" id="ARBA00022989"/>
    </source>
</evidence>
<evidence type="ECO:0000259" key="14">
    <source>
        <dbReference type="SMART" id="SM00918"/>
    </source>
</evidence>
<dbReference type="GO" id="GO:0005886">
    <property type="term" value="C:plasma membrane"/>
    <property type="evidence" value="ECO:0007669"/>
    <property type="project" value="UniProtKB-SubCell"/>
</dbReference>
<keyword evidence="12" id="KW-0407">Ion channel</keyword>
<dbReference type="GO" id="GO:0015276">
    <property type="term" value="F:ligand-gated monoatomic ion channel activity"/>
    <property type="evidence" value="ECO:0007669"/>
    <property type="project" value="InterPro"/>
</dbReference>
<dbReference type="Pfam" id="PF00060">
    <property type="entry name" value="Lig_chan"/>
    <property type="match status" value="1"/>
</dbReference>
<feature type="transmembrane region" description="Helical" evidence="13">
    <location>
        <begin position="173"/>
        <end position="194"/>
    </location>
</feature>
<comment type="similarity">
    <text evidence="2">Belongs to the glutamate-gated ion channel (TC 1.A.10.1) family.</text>
</comment>
<evidence type="ECO:0000256" key="8">
    <source>
        <dbReference type="ARBA" id="ARBA00023136"/>
    </source>
</evidence>
<dbReference type="EMBL" id="JAFNEN010000025">
    <property type="protein sequence ID" value="KAG8199707.1"/>
    <property type="molecule type" value="Genomic_DNA"/>
</dbReference>
<feature type="domain" description="Ionotropic glutamate receptor L-glutamate and glycine-binding" evidence="14">
    <location>
        <begin position="5"/>
        <end position="67"/>
    </location>
</feature>
<keyword evidence="11" id="KW-1071">Ligand-gated ion channel</keyword>
<keyword evidence="4" id="KW-1003">Cell membrane</keyword>
<dbReference type="InterPro" id="IPR019594">
    <property type="entry name" value="Glu/Gly-bd"/>
</dbReference>
<name>A0AAV6VS50_9ARAC</name>
<keyword evidence="16" id="KW-1185">Reference proteome</keyword>
<evidence type="ECO:0000256" key="9">
    <source>
        <dbReference type="ARBA" id="ARBA00023170"/>
    </source>
</evidence>
<feature type="transmembrane region" description="Helical" evidence="13">
    <location>
        <begin position="373"/>
        <end position="394"/>
    </location>
</feature>